<dbReference type="Pfam" id="PF17147">
    <property type="entry name" value="PFOR_II"/>
    <property type="match status" value="1"/>
</dbReference>
<proteinExistence type="predicted"/>
<dbReference type="RefSeq" id="WP_137451444.1">
    <property type="nucleotide sequence ID" value="NZ_SZZH01000006.1"/>
</dbReference>
<feature type="compositionally biased region" description="Low complexity" evidence="2">
    <location>
        <begin position="17"/>
        <end position="34"/>
    </location>
</feature>
<dbReference type="Pfam" id="PF01855">
    <property type="entry name" value="POR_N"/>
    <property type="match status" value="1"/>
</dbReference>
<dbReference type="InterPro" id="IPR002880">
    <property type="entry name" value="Pyrv_Fd/Flavodoxin_OxRdtase_N"/>
</dbReference>
<dbReference type="GO" id="GO:0000287">
    <property type="term" value="F:magnesium ion binding"/>
    <property type="evidence" value="ECO:0007669"/>
    <property type="project" value="UniProtKB-ARBA"/>
</dbReference>
<feature type="domain" description="Pyruvate flavodoxin/ferredoxin oxidoreductase pyrimidine binding" evidence="4">
    <location>
        <begin position="288"/>
        <end position="506"/>
    </location>
</feature>
<dbReference type="InterPro" id="IPR022367">
    <property type="entry name" value="2-oxoacid/accept_OxRdtase_asu"/>
</dbReference>
<dbReference type="FunFam" id="3.40.50.970:FF:000022">
    <property type="entry name" value="2-oxoglutarate ferredoxin oxidoreductase alpha subunit"/>
    <property type="match status" value="1"/>
</dbReference>
<dbReference type="AlphaFoldDB" id="A0A4U6QAU4"/>
<gene>
    <name evidence="6" type="ORF">FDO65_19810</name>
</gene>
<dbReference type="InterPro" id="IPR050722">
    <property type="entry name" value="Pyruvate:ferred/Flavod_OxRd"/>
</dbReference>
<dbReference type="GO" id="GO:0016903">
    <property type="term" value="F:oxidoreductase activity, acting on the aldehyde or oxo group of donors"/>
    <property type="evidence" value="ECO:0007669"/>
    <property type="project" value="InterPro"/>
</dbReference>
<dbReference type="Pfam" id="PF01558">
    <property type="entry name" value="POR"/>
    <property type="match status" value="1"/>
</dbReference>
<dbReference type="SUPFAM" id="SSF52518">
    <property type="entry name" value="Thiamin diphosphate-binding fold (THDP-binding)"/>
    <property type="match status" value="1"/>
</dbReference>
<dbReference type="SUPFAM" id="SSF53323">
    <property type="entry name" value="Pyruvate-ferredoxin oxidoreductase, PFOR, domain III"/>
    <property type="match status" value="1"/>
</dbReference>
<name>A0A4U6QAU4_9ACTN</name>
<evidence type="ECO:0000259" key="4">
    <source>
        <dbReference type="Pfam" id="PF01855"/>
    </source>
</evidence>
<sequence length="679" mass="71662">MPGTGPARPTDRAEWTPVSSVSNSPTSNSATSSAKRVETLTQVVIRFAGDSGDGMQLTGDRFTVETAAFGNSLSTLPDFPAEIRAPAGTLPGVSAFQLHFADHSVVTPGDAPTVLVAMNPAALKANLGDLPKGGTVIVDTDEFTKRNLAKVGYTVSPLEDGSLADYQVHAVALTTMTVDAISRLDLSRKDAERAKNMFALGLLSWLYHRPLEGTRRFLETKFAKKPDILKANLVALEAGWSFGETTEGFAVHYEVKPAALPAGRYRTIRGNQALAFGLVAAAERAGLPLFLGSYPITPASDILHELSNLKHFGVRTFQAEDEIAGVAAALGASYGGSLGVTTTSGPGVALKAETIGLAVALELPLIVVDVQRGGPSTGLPTKTEQADLLQVLFGRNGEAPVPVVAAQSASDCFAAALEAARIALTYRTPVFLLSDGYLANGSEPWRIPDVQTLPDLRVPFATEPNGGTEDRPLFLPYLRDPETLARPWAIPGTAGLEHRIGGIEKKDGTGDISYDPANHDFMVRTRAAKVAGIDVPDLQVDDPSGDADILVLGWGSTFGPITGAVRNLRAAGLPVAQAHLRHLNPMPANTVEVLRSYRKVIVPEMNLGQLALLLRGLYLVDAIAVNQVRGLPFRVADLEAAVRSVAEGTFTRTDVGSAGRYGPVAGPVVPTIEITGEDA</sequence>
<accession>A0A4U6QAU4</accession>
<evidence type="ECO:0000313" key="7">
    <source>
        <dbReference type="Proteomes" id="UP000306985"/>
    </source>
</evidence>
<dbReference type="InterPro" id="IPR002869">
    <property type="entry name" value="Pyrv_flavodox_OxRed_cen"/>
</dbReference>
<dbReference type="EMBL" id="SZZH01000006">
    <property type="protein sequence ID" value="TKV57058.1"/>
    <property type="molecule type" value="Genomic_DNA"/>
</dbReference>
<evidence type="ECO:0000313" key="6">
    <source>
        <dbReference type="EMBL" id="TKV57058.1"/>
    </source>
</evidence>
<dbReference type="InterPro" id="IPR029061">
    <property type="entry name" value="THDP-binding"/>
</dbReference>
<dbReference type="PANTHER" id="PTHR32154">
    <property type="entry name" value="PYRUVATE-FLAVODOXIN OXIDOREDUCTASE-RELATED"/>
    <property type="match status" value="1"/>
</dbReference>
<dbReference type="PANTHER" id="PTHR32154:SF20">
    <property type="entry name" value="2-OXOGLUTARATE OXIDOREDUCTASE SUBUNIT KORA"/>
    <property type="match status" value="1"/>
</dbReference>
<dbReference type="Gene3D" id="3.40.920.10">
    <property type="entry name" value="Pyruvate-ferredoxin oxidoreductase, PFOR, domain III"/>
    <property type="match status" value="1"/>
</dbReference>
<comment type="caution">
    <text evidence="6">The sequence shown here is derived from an EMBL/GenBank/DDBJ whole genome shotgun (WGS) entry which is preliminary data.</text>
</comment>
<evidence type="ECO:0000256" key="2">
    <source>
        <dbReference type="SAM" id="MobiDB-lite"/>
    </source>
</evidence>
<dbReference type="SUPFAM" id="SSF52922">
    <property type="entry name" value="TK C-terminal domain-like"/>
    <property type="match status" value="1"/>
</dbReference>
<dbReference type="InterPro" id="IPR019752">
    <property type="entry name" value="Pyrv/ketoisovalerate_OxRed_cat"/>
</dbReference>
<dbReference type="InterPro" id="IPR033412">
    <property type="entry name" value="PFOR_II"/>
</dbReference>
<organism evidence="6 7">
    <name type="scientific">Nakamurella flava</name>
    <dbReference type="NCBI Taxonomy" id="2576308"/>
    <lineage>
        <taxon>Bacteria</taxon>
        <taxon>Bacillati</taxon>
        <taxon>Actinomycetota</taxon>
        <taxon>Actinomycetes</taxon>
        <taxon>Nakamurellales</taxon>
        <taxon>Nakamurellaceae</taxon>
        <taxon>Nakamurella</taxon>
    </lineage>
</organism>
<dbReference type="Proteomes" id="UP000306985">
    <property type="component" value="Unassembled WGS sequence"/>
</dbReference>
<dbReference type="FunFam" id="3.40.920.10:FF:000002">
    <property type="entry name" value="2-oxoglutarate oxidoreductase, alpha subunit"/>
    <property type="match status" value="1"/>
</dbReference>
<dbReference type="InterPro" id="IPR009014">
    <property type="entry name" value="Transketo_C/PFOR_II"/>
</dbReference>
<dbReference type="Gene3D" id="3.40.50.920">
    <property type="match status" value="1"/>
</dbReference>
<feature type="region of interest" description="Disordered" evidence="2">
    <location>
        <begin position="1"/>
        <end position="35"/>
    </location>
</feature>
<protein>
    <submittedName>
        <fullName evidence="6">2-oxoacid:acceptor oxidoreductase subunit alpha</fullName>
    </submittedName>
</protein>
<reference evidence="6 7" key="1">
    <citation type="submission" date="2019-05" db="EMBL/GenBank/DDBJ databases">
        <title>Nakamurella sp. N5BH11, whole genome shotgun sequence.</title>
        <authorList>
            <person name="Tuo L."/>
        </authorList>
    </citation>
    <scope>NUCLEOTIDE SEQUENCE [LARGE SCALE GENOMIC DNA]</scope>
    <source>
        <strain evidence="6 7">N5BH11</strain>
    </source>
</reference>
<evidence type="ECO:0000259" key="3">
    <source>
        <dbReference type="Pfam" id="PF01558"/>
    </source>
</evidence>
<dbReference type="NCBIfam" id="TIGR03710">
    <property type="entry name" value="OAFO_sf"/>
    <property type="match status" value="1"/>
</dbReference>
<dbReference type="OrthoDB" id="9794954at2"/>
<feature type="domain" description="Pyruvate/ketoisovalerate oxidoreductase catalytic" evidence="3">
    <location>
        <begin position="52"/>
        <end position="239"/>
    </location>
</feature>
<keyword evidence="7" id="KW-1185">Reference proteome</keyword>
<feature type="domain" description="Pyruvate:ferredoxin oxidoreductase core" evidence="5">
    <location>
        <begin position="547"/>
        <end position="610"/>
    </location>
</feature>
<evidence type="ECO:0000259" key="5">
    <source>
        <dbReference type="Pfam" id="PF17147"/>
    </source>
</evidence>
<keyword evidence="1" id="KW-0560">Oxidoreductase</keyword>
<dbReference type="CDD" id="cd07034">
    <property type="entry name" value="TPP_PYR_PFOR_IOR-alpha_like"/>
    <property type="match status" value="1"/>
</dbReference>
<dbReference type="GO" id="GO:0006979">
    <property type="term" value="P:response to oxidative stress"/>
    <property type="evidence" value="ECO:0007669"/>
    <property type="project" value="TreeGrafter"/>
</dbReference>
<evidence type="ECO:0000256" key="1">
    <source>
        <dbReference type="ARBA" id="ARBA00023002"/>
    </source>
</evidence>
<dbReference type="Gene3D" id="3.40.50.970">
    <property type="match status" value="1"/>
</dbReference>